<dbReference type="EMBL" id="JBHUME010000017">
    <property type="protein sequence ID" value="MFD2615243.1"/>
    <property type="molecule type" value="Genomic_DNA"/>
</dbReference>
<sequence length="131" mass="14695">MNSPSLKEFQDQVSELLLRHRSLLDVLSKNNQSNASVHRAVIKSVTECGCIEIHAKKQRYPEQPDLQEAMETLEHHLSGHLCDQCSEAVTAELGKNLFYVSALCNLLDIDLQQVVENESKKCSTLGLFNLS</sequence>
<keyword evidence="2" id="KW-1185">Reference proteome</keyword>
<protein>
    <submittedName>
        <fullName evidence="1">DUF1573 domain-containing protein</fullName>
    </submittedName>
</protein>
<proteinExistence type="predicted"/>
<reference evidence="2" key="1">
    <citation type="journal article" date="2019" name="Int. J. Syst. Evol. Microbiol.">
        <title>The Global Catalogue of Microorganisms (GCM) 10K type strain sequencing project: providing services to taxonomists for standard genome sequencing and annotation.</title>
        <authorList>
            <consortium name="The Broad Institute Genomics Platform"/>
            <consortium name="The Broad Institute Genome Sequencing Center for Infectious Disease"/>
            <person name="Wu L."/>
            <person name="Ma J."/>
        </authorList>
    </citation>
    <scope>NUCLEOTIDE SEQUENCE [LARGE SCALE GENOMIC DNA]</scope>
    <source>
        <strain evidence="2">KCTC 3950</strain>
    </source>
</reference>
<accession>A0ABW5PKI5</accession>
<organism evidence="1 2">
    <name type="scientific">Paenibacillus gansuensis</name>
    <dbReference type="NCBI Taxonomy" id="306542"/>
    <lineage>
        <taxon>Bacteria</taxon>
        <taxon>Bacillati</taxon>
        <taxon>Bacillota</taxon>
        <taxon>Bacilli</taxon>
        <taxon>Bacillales</taxon>
        <taxon>Paenibacillaceae</taxon>
        <taxon>Paenibacillus</taxon>
    </lineage>
</organism>
<evidence type="ECO:0000313" key="1">
    <source>
        <dbReference type="EMBL" id="MFD2615243.1"/>
    </source>
</evidence>
<comment type="caution">
    <text evidence="1">The sequence shown here is derived from an EMBL/GenBank/DDBJ whole genome shotgun (WGS) entry which is preliminary data.</text>
</comment>
<dbReference type="RefSeq" id="WP_377606956.1">
    <property type="nucleotide sequence ID" value="NZ_JBHUME010000017.1"/>
</dbReference>
<name>A0ABW5PKI5_9BACL</name>
<dbReference type="SUPFAM" id="SSF101386">
    <property type="entry name" value="all-alpha NTP pyrophosphatases"/>
    <property type="match status" value="1"/>
</dbReference>
<gene>
    <name evidence="1" type="ORF">ACFSUF_22825</name>
</gene>
<dbReference type="Gene3D" id="1.10.287.1080">
    <property type="entry name" value="MazG-like"/>
    <property type="match status" value="1"/>
</dbReference>
<evidence type="ECO:0000313" key="2">
    <source>
        <dbReference type="Proteomes" id="UP001597541"/>
    </source>
</evidence>
<dbReference type="Proteomes" id="UP001597541">
    <property type="component" value="Unassembled WGS sequence"/>
</dbReference>